<dbReference type="EMBL" id="KZ559212">
    <property type="protein sequence ID" value="PLB33334.1"/>
    <property type="molecule type" value="Genomic_DNA"/>
</dbReference>
<keyword evidence="1" id="KW-1133">Transmembrane helix</keyword>
<sequence>MWMDARVTSLRTTTTKLQSQSNSLSIYLSIYTCFAYIFNLIFVLIFSLISHACYSLDSTHSFYHGSC</sequence>
<dbReference type="GeneID" id="36521749"/>
<dbReference type="RefSeq" id="XP_024667346.1">
    <property type="nucleotide sequence ID" value="XM_024814589.1"/>
</dbReference>
<keyword evidence="1" id="KW-0472">Membrane</keyword>
<dbReference type="Proteomes" id="UP000234585">
    <property type="component" value="Unassembled WGS sequence"/>
</dbReference>
<gene>
    <name evidence="2" type="ORF">BDW47DRAFT_114128</name>
</gene>
<proteinExistence type="predicted"/>
<keyword evidence="1" id="KW-0812">Transmembrane</keyword>
<feature type="transmembrane region" description="Helical" evidence="1">
    <location>
        <begin position="26"/>
        <end position="49"/>
    </location>
</feature>
<evidence type="ECO:0000313" key="2">
    <source>
        <dbReference type="EMBL" id="PLB33334.1"/>
    </source>
</evidence>
<protein>
    <submittedName>
        <fullName evidence="2">Uncharacterized protein</fullName>
    </submittedName>
</protein>
<name>A0A2I2EYA2_ASPCN</name>
<keyword evidence="3" id="KW-1185">Reference proteome</keyword>
<evidence type="ECO:0000256" key="1">
    <source>
        <dbReference type="SAM" id="Phobius"/>
    </source>
</evidence>
<dbReference type="AlphaFoldDB" id="A0A2I2EYA2"/>
<organism evidence="2 3">
    <name type="scientific">Aspergillus candidus</name>
    <dbReference type="NCBI Taxonomy" id="41067"/>
    <lineage>
        <taxon>Eukaryota</taxon>
        <taxon>Fungi</taxon>
        <taxon>Dikarya</taxon>
        <taxon>Ascomycota</taxon>
        <taxon>Pezizomycotina</taxon>
        <taxon>Eurotiomycetes</taxon>
        <taxon>Eurotiomycetidae</taxon>
        <taxon>Eurotiales</taxon>
        <taxon>Aspergillaceae</taxon>
        <taxon>Aspergillus</taxon>
        <taxon>Aspergillus subgen. Circumdati</taxon>
    </lineage>
</organism>
<evidence type="ECO:0000313" key="3">
    <source>
        <dbReference type="Proteomes" id="UP000234585"/>
    </source>
</evidence>
<accession>A0A2I2EYA2</accession>
<reference evidence="2 3" key="1">
    <citation type="submission" date="2017-12" db="EMBL/GenBank/DDBJ databases">
        <authorList>
            <consortium name="DOE Joint Genome Institute"/>
            <person name="Haridas S."/>
            <person name="Kjaerbolling I."/>
            <person name="Vesth T.C."/>
            <person name="Frisvad J.C."/>
            <person name="Nybo J.L."/>
            <person name="Theobald S."/>
            <person name="Kuo A."/>
            <person name="Bowyer P."/>
            <person name="Matsuda Y."/>
            <person name="Mondo S."/>
            <person name="Lyhne E.K."/>
            <person name="Kogle M.E."/>
            <person name="Clum A."/>
            <person name="Lipzen A."/>
            <person name="Salamov A."/>
            <person name="Ngan C.Y."/>
            <person name="Daum C."/>
            <person name="Chiniquy J."/>
            <person name="Barry K."/>
            <person name="LaButti K."/>
            <person name="Simmons B.A."/>
            <person name="Magnuson J.K."/>
            <person name="Mortensen U.H."/>
            <person name="Larsen T.O."/>
            <person name="Grigoriev I.V."/>
            <person name="Baker S.E."/>
            <person name="Andersen M.R."/>
            <person name="Nordberg H.P."/>
            <person name="Cantor M.N."/>
            <person name="Hua S.X."/>
        </authorList>
    </citation>
    <scope>NUCLEOTIDE SEQUENCE [LARGE SCALE GENOMIC DNA]</scope>
    <source>
        <strain evidence="2 3">CBS 102.13</strain>
    </source>
</reference>